<dbReference type="GO" id="GO:0015679">
    <property type="term" value="P:plasma membrane copper ion transport"/>
    <property type="evidence" value="ECO:0007669"/>
    <property type="project" value="TreeGrafter"/>
</dbReference>
<dbReference type="PANTHER" id="PTHR30097">
    <property type="entry name" value="CATION EFFLUX SYSTEM PROTEIN CUSB"/>
    <property type="match status" value="1"/>
</dbReference>
<dbReference type="KEGG" id="rul:UC8_14410"/>
<dbReference type="InterPro" id="IPR011053">
    <property type="entry name" value="Single_hybrid_motif"/>
</dbReference>
<evidence type="ECO:0000256" key="1">
    <source>
        <dbReference type="ARBA" id="ARBA00022448"/>
    </source>
</evidence>
<sequence precursor="true">MDATSTTEPFRFTPNAAPAGGEDPLVRETRREIAAIVRDTAQLARQDLIPARFFTALADRTARAMAAEGVVIWRRRESAVGEVDKVSDFAAVTRVGRITDQTIDSSQWGCHAKMLSEIADSDQPAVVPSTPDARDASLPSNPTLAAAAVVPILESPTQRSEYVLEVFLEGDGGPATQRGYLRFAAQMADLAGDYLRLHRIRAGQRAQQRWDLLADVLPSLHRSLDAVATASRIVDAAVEVFQSDRASLCRVDNQRATLLAVSHVDQIDSRSDDAKQIRQLALCSEPWCDAASATEPPAERSQADDAHPDDGREEASHEALHAEAVLPIGEEGAYRLVLQRRQRREWDEGQRRDLIHFCEHAAGALDNSETYSRIPWARAATSLLPAAGRWQGSRMRWLGILAAVCILGVVAVIPVPLVVTARAELAAIGTQFLYAPSDGVVTEVFVQHGQPVQSGDVLLTITDRDLEDQIEILSGQRAVLVERSAELSTSLTDGSLRRREDQTRLQGEKKVLAQQLASIDRQLALHYEQRERLTLRSQRDGVVDGWQLSRTLQGRPVSAGQALLSVIDPATGWQVQAYVPQNRLDHVLAAAQHHDGGEEVLHANVILDSHPQHSYQARLVDLGPAITLQADVGPAARALFALPPEGLPELQTGSPAEIAIDCGKRPLLYVAFQDLIRSLRAHAGMYL</sequence>
<evidence type="ECO:0000313" key="5">
    <source>
        <dbReference type="Proteomes" id="UP000325286"/>
    </source>
</evidence>
<dbReference type="EMBL" id="CP042914">
    <property type="protein sequence ID" value="QEG39446.1"/>
    <property type="molecule type" value="Genomic_DNA"/>
</dbReference>
<dbReference type="AlphaFoldDB" id="A0A5B9QQY3"/>
<proteinExistence type="predicted"/>
<keyword evidence="1" id="KW-0813">Transport</keyword>
<feature type="transmembrane region" description="Helical" evidence="3">
    <location>
        <begin position="397"/>
        <end position="419"/>
    </location>
</feature>
<protein>
    <submittedName>
        <fullName evidence="4">HlyD family secretion protein</fullName>
    </submittedName>
</protein>
<dbReference type="InterPro" id="IPR051909">
    <property type="entry name" value="MFP_Cation_Efflux"/>
</dbReference>
<keyword evidence="5" id="KW-1185">Reference proteome</keyword>
<dbReference type="PANTHER" id="PTHR30097:SF4">
    <property type="entry name" value="SLR6042 PROTEIN"/>
    <property type="match status" value="1"/>
</dbReference>
<feature type="region of interest" description="Disordered" evidence="2">
    <location>
        <begin position="291"/>
        <end position="316"/>
    </location>
</feature>
<dbReference type="SUPFAM" id="SSF51230">
    <property type="entry name" value="Single hybrid motif"/>
    <property type="match status" value="1"/>
</dbReference>
<keyword evidence="3" id="KW-0472">Membrane</keyword>
<keyword evidence="3" id="KW-1133">Transmembrane helix</keyword>
<dbReference type="RefSeq" id="WP_068132437.1">
    <property type="nucleotide sequence ID" value="NZ_CP042914.1"/>
</dbReference>
<feature type="region of interest" description="Disordered" evidence="2">
    <location>
        <begin position="1"/>
        <end position="25"/>
    </location>
</feature>
<name>A0A5B9QQY3_9BACT</name>
<evidence type="ECO:0000256" key="2">
    <source>
        <dbReference type="SAM" id="MobiDB-lite"/>
    </source>
</evidence>
<organism evidence="4 5">
    <name type="scientific">Roseimaritima ulvae</name>
    <dbReference type="NCBI Taxonomy" id="980254"/>
    <lineage>
        <taxon>Bacteria</taxon>
        <taxon>Pseudomonadati</taxon>
        <taxon>Planctomycetota</taxon>
        <taxon>Planctomycetia</taxon>
        <taxon>Pirellulales</taxon>
        <taxon>Pirellulaceae</taxon>
        <taxon>Roseimaritima</taxon>
    </lineage>
</organism>
<accession>A0A5B9QQY3</accession>
<gene>
    <name evidence="4" type="ORF">UC8_14410</name>
</gene>
<dbReference type="Gene3D" id="3.30.450.40">
    <property type="match status" value="1"/>
</dbReference>
<dbReference type="OrthoDB" id="248877at2"/>
<evidence type="ECO:0000313" key="4">
    <source>
        <dbReference type="EMBL" id="QEG39446.1"/>
    </source>
</evidence>
<dbReference type="GO" id="GO:0060003">
    <property type="term" value="P:copper ion export"/>
    <property type="evidence" value="ECO:0007669"/>
    <property type="project" value="TreeGrafter"/>
</dbReference>
<dbReference type="Gene3D" id="2.40.50.100">
    <property type="match status" value="1"/>
</dbReference>
<evidence type="ECO:0000256" key="3">
    <source>
        <dbReference type="SAM" id="Phobius"/>
    </source>
</evidence>
<dbReference type="SUPFAM" id="SSF55781">
    <property type="entry name" value="GAF domain-like"/>
    <property type="match status" value="1"/>
</dbReference>
<reference evidence="4 5" key="1">
    <citation type="submission" date="2019-08" db="EMBL/GenBank/DDBJ databases">
        <title>Deep-cultivation of Planctomycetes and their phenomic and genomic characterization uncovers novel biology.</title>
        <authorList>
            <person name="Wiegand S."/>
            <person name="Jogler M."/>
            <person name="Boedeker C."/>
            <person name="Pinto D."/>
            <person name="Vollmers J."/>
            <person name="Rivas-Marin E."/>
            <person name="Kohn T."/>
            <person name="Peeters S.H."/>
            <person name="Heuer A."/>
            <person name="Rast P."/>
            <person name="Oberbeckmann S."/>
            <person name="Bunk B."/>
            <person name="Jeske O."/>
            <person name="Meyerdierks A."/>
            <person name="Storesund J.E."/>
            <person name="Kallscheuer N."/>
            <person name="Luecker S."/>
            <person name="Lage O.M."/>
            <person name="Pohl T."/>
            <person name="Merkel B.J."/>
            <person name="Hornburger P."/>
            <person name="Mueller R.-W."/>
            <person name="Bruemmer F."/>
            <person name="Labrenz M."/>
            <person name="Spormann A.M."/>
            <person name="Op den Camp H."/>
            <person name="Overmann J."/>
            <person name="Amann R."/>
            <person name="Jetten M.S.M."/>
            <person name="Mascher T."/>
            <person name="Medema M.H."/>
            <person name="Devos D.P."/>
            <person name="Kaster A.-K."/>
            <person name="Ovreas L."/>
            <person name="Rohde M."/>
            <person name="Galperin M.Y."/>
            <person name="Jogler C."/>
        </authorList>
    </citation>
    <scope>NUCLEOTIDE SEQUENCE [LARGE SCALE GENOMIC DNA]</scope>
    <source>
        <strain evidence="4 5">UC8</strain>
    </source>
</reference>
<keyword evidence="3" id="KW-0812">Transmembrane</keyword>
<dbReference type="InterPro" id="IPR029016">
    <property type="entry name" value="GAF-like_dom_sf"/>
</dbReference>
<dbReference type="Proteomes" id="UP000325286">
    <property type="component" value="Chromosome"/>
</dbReference>
<dbReference type="GO" id="GO:0030313">
    <property type="term" value="C:cell envelope"/>
    <property type="evidence" value="ECO:0007669"/>
    <property type="project" value="TreeGrafter"/>
</dbReference>
<feature type="compositionally biased region" description="Basic and acidic residues" evidence="2">
    <location>
        <begin position="297"/>
        <end position="316"/>
    </location>
</feature>